<evidence type="ECO:0000256" key="1">
    <source>
        <dbReference type="SAM" id="MobiDB-lite"/>
    </source>
</evidence>
<feature type="signal peptide" evidence="2">
    <location>
        <begin position="1"/>
        <end position="17"/>
    </location>
</feature>
<sequence length="151" mass="16504">MKVVSLFILLLLTGAIAKVEFHPLSSRSPIKRPLVKGHPSPHSAILLPKGHSSEHIKSSKTANSVVKSKLPPQTRSVQGQSKTKSVTKVSPSVKAFATHIKTTSTAKNGKFRGKGKWGHPRYVYNTIRYISDLFATYLSNTPAFNSKKIGN</sequence>
<proteinExistence type="predicted"/>
<accession>A0A1Y2BXV8</accession>
<name>A0A1Y2BXV8_9FUNG</name>
<dbReference type="AlphaFoldDB" id="A0A1Y2BXV8"/>
<feature type="region of interest" description="Disordered" evidence="1">
    <location>
        <begin position="32"/>
        <end position="84"/>
    </location>
</feature>
<feature type="chain" id="PRO_5012508372" evidence="2">
    <location>
        <begin position="18"/>
        <end position="151"/>
    </location>
</feature>
<keyword evidence="2" id="KW-0732">Signal</keyword>
<gene>
    <name evidence="3" type="ORF">BCR33DRAFT_740895</name>
</gene>
<comment type="caution">
    <text evidence="3">The sequence shown here is derived from an EMBL/GenBank/DDBJ whole genome shotgun (WGS) entry which is preliminary data.</text>
</comment>
<keyword evidence="4" id="KW-1185">Reference proteome</keyword>
<feature type="compositionally biased region" description="Polar residues" evidence="1">
    <location>
        <begin position="59"/>
        <end position="80"/>
    </location>
</feature>
<evidence type="ECO:0000256" key="2">
    <source>
        <dbReference type="SAM" id="SignalP"/>
    </source>
</evidence>
<reference evidence="3 4" key="1">
    <citation type="submission" date="2016-07" db="EMBL/GenBank/DDBJ databases">
        <title>Pervasive Adenine N6-methylation of Active Genes in Fungi.</title>
        <authorList>
            <consortium name="DOE Joint Genome Institute"/>
            <person name="Mondo S.J."/>
            <person name="Dannebaum R.O."/>
            <person name="Kuo R.C."/>
            <person name="Labutti K."/>
            <person name="Haridas S."/>
            <person name="Kuo A."/>
            <person name="Salamov A."/>
            <person name="Ahrendt S.R."/>
            <person name="Lipzen A."/>
            <person name="Sullivan W."/>
            <person name="Andreopoulos W.B."/>
            <person name="Clum A."/>
            <person name="Lindquist E."/>
            <person name="Daum C."/>
            <person name="Ramamoorthy G.K."/>
            <person name="Gryganskyi A."/>
            <person name="Culley D."/>
            <person name="Magnuson J.K."/>
            <person name="James T.Y."/>
            <person name="O'Malley M.A."/>
            <person name="Stajich J.E."/>
            <person name="Spatafora J.W."/>
            <person name="Visel A."/>
            <person name="Grigoriev I.V."/>
        </authorList>
    </citation>
    <scope>NUCLEOTIDE SEQUENCE [LARGE SCALE GENOMIC DNA]</scope>
    <source>
        <strain evidence="3 4">JEL800</strain>
    </source>
</reference>
<protein>
    <submittedName>
        <fullName evidence="3">Uncharacterized protein</fullName>
    </submittedName>
</protein>
<evidence type="ECO:0000313" key="3">
    <source>
        <dbReference type="EMBL" id="ORY39576.1"/>
    </source>
</evidence>
<dbReference type="EMBL" id="MCGO01000039">
    <property type="protein sequence ID" value="ORY39576.1"/>
    <property type="molecule type" value="Genomic_DNA"/>
</dbReference>
<dbReference type="Proteomes" id="UP000193642">
    <property type="component" value="Unassembled WGS sequence"/>
</dbReference>
<evidence type="ECO:0000313" key="4">
    <source>
        <dbReference type="Proteomes" id="UP000193642"/>
    </source>
</evidence>
<organism evidence="3 4">
    <name type="scientific">Rhizoclosmatium globosum</name>
    <dbReference type="NCBI Taxonomy" id="329046"/>
    <lineage>
        <taxon>Eukaryota</taxon>
        <taxon>Fungi</taxon>
        <taxon>Fungi incertae sedis</taxon>
        <taxon>Chytridiomycota</taxon>
        <taxon>Chytridiomycota incertae sedis</taxon>
        <taxon>Chytridiomycetes</taxon>
        <taxon>Chytridiales</taxon>
        <taxon>Chytriomycetaceae</taxon>
        <taxon>Rhizoclosmatium</taxon>
    </lineage>
</organism>